<dbReference type="RefSeq" id="WP_165902826.1">
    <property type="nucleotide sequence ID" value="NZ_SMAH01000006.1"/>
</dbReference>
<sequence>MGADTAPAEAHRLPAWVQARLQNLGQPRWLLLGEQHDAAQHQQLHAAVVTALAAQGTLAAIVLEMAERGTQTTHLGPDATEADTRAALRWNTRGWPWERYGALVMAGVRAGVPVVGGNLPRQQHAAVMHDPRWDDRLPPDQHRALLRAIDEGHCHQLPANQWPAMARIQIARDDAMAATLLAWQHPTRTVLLLTGAQHARRDRGVPLHLARLLGRPLPAPQLISVELRASHDATPDPAYDALWLTDPVPPVDHCAALRS</sequence>
<gene>
    <name evidence="2" type="ORF">EDC36_10652</name>
    <name evidence="3" type="ORF">Tigna_01006</name>
</gene>
<dbReference type="Proteomes" id="UP000315577">
    <property type="component" value="Unassembled WGS sequence"/>
</dbReference>
<keyword evidence="5" id="KW-1185">Reference proteome</keyword>
<accession>A0A4R3LDJ4</accession>
<evidence type="ECO:0000313" key="3">
    <source>
        <dbReference type="EMBL" id="TSE22570.1"/>
    </source>
</evidence>
<dbReference type="Gene3D" id="3.40.50.11550">
    <property type="match status" value="1"/>
</dbReference>
<dbReference type="InterPro" id="IPR007314">
    <property type="entry name" value="Cofac_haem-bd_dom"/>
</dbReference>
<evidence type="ECO:0000313" key="2">
    <source>
        <dbReference type="EMBL" id="TCS98063.1"/>
    </source>
</evidence>
<name>A0A4R3LDJ4_9BURK</name>
<dbReference type="Proteomes" id="UP000295536">
    <property type="component" value="Unassembled WGS sequence"/>
</dbReference>
<dbReference type="EMBL" id="VJNC01000005">
    <property type="protein sequence ID" value="TSE22570.1"/>
    <property type="molecule type" value="Genomic_DNA"/>
</dbReference>
<dbReference type="CDD" id="cd14727">
    <property type="entry name" value="ChanN-like"/>
    <property type="match status" value="1"/>
</dbReference>
<reference evidence="2 4" key="1">
    <citation type="submission" date="2019-03" db="EMBL/GenBank/DDBJ databases">
        <title>Genomic Encyclopedia of Type Strains, Phase IV (KMG-IV): sequencing the most valuable type-strain genomes for metagenomic binning, comparative biology and taxonomic classification.</title>
        <authorList>
            <person name="Goeker M."/>
        </authorList>
    </citation>
    <scope>NUCLEOTIDE SEQUENCE [LARGE SCALE GENOMIC DNA]</scope>
    <source>
        <strain evidence="2 4">DSM 12034</strain>
    </source>
</reference>
<evidence type="ECO:0000313" key="5">
    <source>
        <dbReference type="Proteomes" id="UP000315577"/>
    </source>
</evidence>
<protein>
    <submittedName>
        <fullName evidence="2">Heme-binding uptake protein ChaN (Tiki superfamily)</fullName>
    </submittedName>
    <submittedName>
        <fullName evidence="3">Heme-binding uptake, Tiki superfamily, ChaN</fullName>
    </submittedName>
</protein>
<feature type="domain" description="Haem-binding uptake Tiki superfamily ChaN" evidence="1">
    <location>
        <begin position="22"/>
        <end position="209"/>
    </location>
</feature>
<dbReference type="EMBL" id="SMAH01000006">
    <property type="protein sequence ID" value="TCS98063.1"/>
    <property type="molecule type" value="Genomic_DNA"/>
</dbReference>
<proteinExistence type="predicted"/>
<evidence type="ECO:0000259" key="1">
    <source>
        <dbReference type="Pfam" id="PF04187"/>
    </source>
</evidence>
<dbReference type="AlphaFoldDB" id="A0A4R3LDJ4"/>
<dbReference type="Pfam" id="PF04187">
    <property type="entry name" value="Cofac_haem_bdg"/>
    <property type="match status" value="1"/>
</dbReference>
<reference evidence="3 5" key="2">
    <citation type="submission" date="2019-07" db="EMBL/GenBank/DDBJ databases">
        <title>Tepidimonas ignava SPS-1037 draft genome.</title>
        <authorList>
            <person name="Da Costa M.S."/>
            <person name="Froufe H.J.C."/>
            <person name="Egas C."/>
            <person name="Albuquerque L."/>
        </authorList>
    </citation>
    <scope>NUCLEOTIDE SEQUENCE [LARGE SCALE GENOMIC DNA]</scope>
    <source>
        <strain evidence="3 5">SPS-1037</strain>
    </source>
</reference>
<comment type="caution">
    <text evidence="2">The sequence shown here is derived from an EMBL/GenBank/DDBJ whole genome shotgun (WGS) entry which is preliminary data.</text>
</comment>
<dbReference type="SUPFAM" id="SSF159501">
    <property type="entry name" value="EreA/ChaN-like"/>
    <property type="match status" value="1"/>
</dbReference>
<evidence type="ECO:0000313" key="4">
    <source>
        <dbReference type="Proteomes" id="UP000295536"/>
    </source>
</evidence>
<dbReference type="Gene3D" id="1.10.8.760">
    <property type="entry name" value="Haem-binding uptake, Tiki superfamily, ChaN, domain 2"/>
    <property type="match status" value="1"/>
</dbReference>
<organism evidence="2 4">
    <name type="scientific">Tepidimonas ignava</name>
    <dbReference type="NCBI Taxonomy" id="114249"/>
    <lineage>
        <taxon>Bacteria</taxon>
        <taxon>Pseudomonadati</taxon>
        <taxon>Pseudomonadota</taxon>
        <taxon>Betaproteobacteria</taxon>
        <taxon>Burkholderiales</taxon>
        <taxon>Tepidimonas</taxon>
    </lineage>
</organism>